<sequence length="447" mass="48754">MLMECLGEGRGISLPAGAIAASKMCVLAVGGYARIRKQFKVPIAQMQGVQEKLSVIGTNTFAMMAAQNMFNSFLDAGEKPSCLSAVMKQMCTERGRISINEGMDVMGGAAICNGPANFMAGGYGSIPVSITVEGANVLTRSLIIFGQGLTRSHPHLLGLISAIEDGNDLAGFNRELTNIIKHAFTNLGRSVTRGLAAQVTFRGGDLLAYHEAHMSRLAANFAFCADCGLTMGGGIKTAEFISGRYADVLSNLYLGYAVMWFYKNNKQVEGLDKVFDATMTKIRFDTQEAFMGIFKNFPIPGMGLLMQLPCFPRGREFSPPTDVQRAAVSDSITTPTAVREFLTQNTFVSKDPTDRVHMIVKAAPMCYEADQIIARCRKEGRREPTKEEQAKIDAAEAMREEIIQVDSFPKLMGQEHNAEWMKPDWGVQAQPKVTIEPAEGKQQKSTA</sequence>
<dbReference type="InterPro" id="IPR050741">
    <property type="entry name" value="Acyl-CoA_dehydrogenase"/>
</dbReference>
<dbReference type="Pfam" id="PF00441">
    <property type="entry name" value="Acyl-CoA_dh_1"/>
    <property type="match status" value="1"/>
</dbReference>
<evidence type="ECO:0000313" key="5">
    <source>
        <dbReference type="EMBL" id="CAD8803260.1"/>
    </source>
</evidence>
<organism evidence="5">
    <name type="scientific">Hemiselmis tepida</name>
    <dbReference type="NCBI Taxonomy" id="464990"/>
    <lineage>
        <taxon>Eukaryota</taxon>
        <taxon>Cryptophyceae</taxon>
        <taxon>Cryptomonadales</taxon>
        <taxon>Hemiselmidaceae</taxon>
        <taxon>Hemiselmis</taxon>
    </lineage>
</organism>
<dbReference type="InterPro" id="IPR015396">
    <property type="entry name" value="FadE_C"/>
</dbReference>
<name>A0A7S0Z135_9CRYP</name>
<dbReference type="SUPFAM" id="SSF47203">
    <property type="entry name" value="Acyl-CoA dehydrogenase C-terminal domain-like"/>
    <property type="match status" value="1"/>
</dbReference>
<dbReference type="EMBL" id="HBFN01029342">
    <property type="protein sequence ID" value="CAD8803260.1"/>
    <property type="molecule type" value="Transcribed_RNA"/>
</dbReference>
<evidence type="ECO:0000256" key="1">
    <source>
        <dbReference type="ARBA" id="ARBA00022630"/>
    </source>
</evidence>
<dbReference type="Pfam" id="PF09317">
    <property type="entry name" value="ACDH_C"/>
    <property type="match status" value="1"/>
</dbReference>
<dbReference type="GO" id="GO:0051793">
    <property type="term" value="P:medium-chain fatty acid catabolic process"/>
    <property type="evidence" value="ECO:0007669"/>
    <property type="project" value="TreeGrafter"/>
</dbReference>
<evidence type="ECO:0000259" key="3">
    <source>
        <dbReference type="Pfam" id="PF00441"/>
    </source>
</evidence>
<dbReference type="PANTHER" id="PTHR48083:SF2">
    <property type="entry name" value="MEDIUM-CHAIN SPECIFIC ACYL-COA DEHYDROGENASE, MITOCHONDRIAL"/>
    <property type="match status" value="1"/>
</dbReference>
<protein>
    <recommendedName>
        <fullName evidence="6">Acyl-CoA dehydrogenase/oxidase C-terminal domain-containing protein</fullName>
    </recommendedName>
</protein>
<dbReference type="GO" id="GO:0005739">
    <property type="term" value="C:mitochondrion"/>
    <property type="evidence" value="ECO:0007669"/>
    <property type="project" value="TreeGrafter"/>
</dbReference>
<evidence type="ECO:0000259" key="4">
    <source>
        <dbReference type="Pfam" id="PF09317"/>
    </source>
</evidence>
<proteinExistence type="predicted"/>
<keyword evidence="1" id="KW-0285">Flavoprotein</keyword>
<dbReference type="GO" id="GO:0033539">
    <property type="term" value="P:fatty acid beta-oxidation using acyl-CoA dehydrogenase"/>
    <property type="evidence" value="ECO:0007669"/>
    <property type="project" value="InterPro"/>
</dbReference>
<dbReference type="InterPro" id="IPR009075">
    <property type="entry name" value="AcylCo_DH/oxidase_C"/>
</dbReference>
<evidence type="ECO:0000256" key="2">
    <source>
        <dbReference type="ARBA" id="ARBA00023002"/>
    </source>
</evidence>
<feature type="domain" description="Acyl-CoA dehydrogenase C-terminal bacterial-type" evidence="4">
    <location>
        <begin position="150"/>
        <end position="411"/>
    </location>
</feature>
<feature type="domain" description="Acyl-CoA dehydrogenase/oxidase C-terminal" evidence="3">
    <location>
        <begin position="3"/>
        <end position="134"/>
    </location>
</feature>
<dbReference type="GO" id="GO:0070991">
    <property type="term" value="F:medium-chain fatty acyl-CoA dehydrogenase activity"/>
    <property type="evidence" value="ECO:0007669"/>
    <property type="project" value="TreeGrafter"/>
</dbReference>
<gene>
    <name evidence="5" type="ORF">HTEP1355_LOCUS16938</name>
</gene>
<dbReference type="InterPro" id="IPR036250">
    <property type="entry name" value="AcylCo_DH-like_C"/>
</dbReference>
<dbReference type="Gene3D" id="1.20.140.10">
    <property type="entry name" value="Butyryl-CoA Dehydrogenase, subunit A, domain 3"/>
    <property type="match status" value="1"/>
</dbReference>
<reference evidence="5" key="1">
    <citation type="submission" date="2021-01" db="EMBL/GenBank/DDBJ databases">
        <authorList>
            <person name="Corre E."/>
            <person name="Pelletier E."/>
            <person name="Niang G."/>
            <person name="Scheremetjew M."/>
            <person name="Finn R."/>
            <person name="Kale V."/>
            <person name="Holt S."/>
            <person name="Cochrane G."/>
            <person name="Meng A."/>
            <person name="Brown T."/>
            <person name="Cohen L."/>
        </authorList>
    </citation>
    <scope>NUCLEOTIDE SEQUENCE</scope>
    <source>
        <strain evidence="5">CCMP443</strain>
    </source>
</reference>
<evidence type="ECO:0008006" key="6">
    <source>
        <dbReference type="Google" id="ProtNLM"/>
    </source>
</evidence>
<dbReference type="PANTHER" id="PTHR48083">
    <property type="entry name" value="MEDIUM-CHAIN SPECIFIC ACYL-COA DEHYDROGENASE, MITOCHONDRIAL-RELATED"/>
    <property type="match status" value="1"/>
</dbReference>
<accession>A0A7S0Z135</accession>
<dbReference type="AlphaFoldDB" id="A0A7S0Z135"/>
<keyword evidence="2" id="KW-0560">Oxidoreductase</keyword>